<feature type="chain" id="PRO_5012612876" evidence="1">
    <location>
        <begin position="20"/>
        <end position="175"/>
    </location>
</feature>
<name>A0A1M6JXF8_9PROT</name>
<proteinExistence type="predicted"/>
<evidence type="ECO:0000256" key="1">
    <source>
        <dbReference type="SAM" id="SignalP"/>
    </source>
</evidence>
<reference evidence="2 3" key="1">
    <citation type="submission" date="2016-11" db="EMBL/GenBank/DDBJ databases">
        <authorList>
            <person name="Jaros S."/>
            <person name="Januszkiewicz K."/>
            <person name="Wedrychowicz H."/>
        </authorList>
    </citation>
    <scope>NUCLEOTIDE SEQUENCE [LARGE SCALE GENOMIC DNA]</scope>
    <source>
        <strain evidence="2 3">DSM 14916</strain>
    </source>
</reference>
<keyword evidence="3" id="KW-1185">Reference proteome</keyword>
<dbReference type="EMBL" id="FQZF01000015">
    <property type="protein sequence ID" value="SHJ51369.1"/>
    <property type="molecule type" value="Genomic_DNA"/>
</dbReference>
<evidence type="ECO:0000313" key="3">
    <source>
        <dbReference type="Proteomes" id="UP000184387"/>
    </source>
</evidence>
<dbReference type="Proteomes" id="UP000184387">
    <property type="component" value="Unassembled WGS sequence"/>
</dbReference>
<dbReference type="PROSITE" id="PS51257">
    <property type="entry name" value="PROKAR_LIPOPROTEIN"/>
    <property type="match status" value="1"/>
</dbReference>
<dbReference type="STRING" id="198092.SAMN02745194_02734"/>
<evidence type="ECO:0000313" key="2">
    <source>
        <dbReference type="EMBL" id="SHJ51369.1"/>
    </source>
</evidence>
<accession>A0A1M6JXF8</accession>
<protein>
    <submittedName>
        <fullName evidence="2">Uncharacterized protein</fullName>
    </submittedName>
</protein>
<sequence>MKRLLLTLPLLLAACGGGATNFGELSSRIGLSDPLRDPARTAAFEFGQTERLAGRPREGARAAAEIEAFAYAAETDPAWTHPRDAALLPKLQIARREFRTVLGLPASLPPQVAIRAFATAVDALDRYDNAAAVAALGPVGGAATLERLGNLPRMPRVEDAVQAVAIEVNTPQLGN</sequence>
<organism evidence="2 3">
    <name type="scientific">Muricoccus roseus</name>
    <dbReference type="NCBI Taxonomy" id="198092"/>
    <lineage>
        <taxon>Bacteria</taxon>
        <taxon>Pseudomonadati</taxon>
        <taxon>Pseudomonadota</taxon>
        <taxon>Alphaproteobacteria</taxon>
        <taxon>Acetobacterales</taxon>
        <taxon>Roseomonadaceae</taxon>
        <taxon>Muricoccus</taxon>
    </lineage>
</organism>
<dbReference type="AlphaFoldDB" id="A0A1M6JXF8"/>
<feature type="signal peptide" evidence="1">
    <location>
        <begin position="1"/>
        <end position="19"/>
    </location>
</feature>
<keyword evidence="1" id="KW-0732">Signal</keyword>
<gene>
    <name evidence="2" type="ORF">SAMN02745194_02734</name>
</gene>